<reference evidence="1 2" key="1">
    <citation type="journal article" date="2024" name="BMC Biol.">
        <title>Comparative genomics of Ascetosporea gives new insight into the evolutionary basis for animal parasitism in Rhizaria.</title>
        <authorList>
            <person name="Hiltunen Thoren M."/>
            <person name="Onut-Brannstrom I."/>
            <person name="Alfjorden A."/>
            <person name="Peckova H."/>
            <person name="Swords F."/>
            <person name="Hooper C."/>
            <person name="Holzer A.S."/>
            <person name="Bass D."/>
            <person name="Burki F."/>
        </authorList>
    </citation>
    <scope>NUCLEOTIDE SEQUENCE [LARGE SCALE GENOMIC DNA]</scope>
    <source>
        <strain evidence="1">20-A016</strain>
    </source>
</reference>
<evidence type="ECO:0000313" key="1">
    <source>
        <dbReference type="EMBL" id="MES1921549.1"/>
    </source>
</evidence>
<dbReference type="Proteomes" id="UP001439008">
    <property type="component" value="Unassembled WGS sequence"/>
</dbReference>
<evidence type="ECO:0000313" key="2">
    <source>
        <dbReference type="Proteomes" id="UP001439008"/>
    </source>
</evidence>
<proteinExistence type="predicted"/>
<accession>A0ABV2APT6</accession>
<dbReference type="SUPFAM" id="SSF56219">
    <property type="entry name" value="DNase I-like"/>
    <property type="match status" value="1"/>
</dbReference>
<organism evidence="1 2">
    <name type="scientific">Bonamia ostreae</name>
    <dbReference type="NCBI Taxonomy" id="126728"/>
    <lineage>
        <taxon>Eukaryota</taxon>
        <taxon>Sar</taxon>
        <taxon>Rhizaria</taxon>
        <taxon>Endomyxa</taxon>
        <taxon>Ascetosporea</taxon>
        <taxon>Haplosporida</taxon>
        <taxon>Bonamia</taxon>
    </lineage>
</organism>
<comment type="caution">
    <text evidence="1">The sequence shown here is derived from an EMBL/GenBank/DDBJ whole genome shotgun (WGS) entry which is preliminary data.</text>
</comment>
<keyword evidence="2" id="KW-1185">Reference proteome</keyword>
<dbReference type="InterPro" id="IPR036691">
    <property type="entry name" value="Endo/exonu/phosph_ase_sf"/>
</dbReference>
<sequence length="79" mass="9545">MKGLVLVKNSDSPGWCDRILYFSERLEPSNYKSVLNIRNSYHRPVSINFDYTIQFFDEKYDRYCDMLRDKIKNNKQVID</sequence>
<protein>
    <submittedName>
        <fullName evidence="1">Uncharacterized protein</fullName>
    </submittedName>
</protein>
<gene>
    <name evidence="1" type="ORF">MHBO_003077</name>
</gene>
<name>A0ABV2APT6_9EUKA</name>
<dbReference type="EMBL" id="JBDODL010001472">
    <property type="protein sequence ID" value="MES1921549.1"/>
    <property type="molecule type" value="Genomic_DNA"/>
</dbReference>
<dbReference type="Gene3D" id="3.60.10.10">
    <property type="entry name" value="Endonuclease/exonuclease/phosphatase"/>
    <property type="match status" value="1"/>
</dbReference>